<dbReference type="EMBL" id="CP031222">
    <property type="protein sequence ID" value="AXI01530.1"/>
    <property type="molecule type" value="Genomic_DNA"/>
</dbReference>
<sequence length="311" mass="33718">MLQSFTPYPEKIRQQMMILALISMTNSAFAAPFLLPEQFDVDARTTSITVQSGLTGDSFFVPNRNFKTEFSITTPDGQSKIVPANVELKKFSLIETDVSQSGTYLIQTVNTLVIPTRYVLSDGQWLRVVPTRPPMAGMKDMPKKEGGDKPGADKGDIAKATPAKATSIGEDKLPAGAQLFTSNALNKAVTYVTKGIPAPLAAFTNKGFEVRPVTHPSEAYVTDGFEFEARFDGKPAAGLTFSVARGVSQYDKEGKRERPDVVTDQQGHGKVTFDLPGVYLISTTYPALMSDRSVQPPAQTVNFGLTIEVAP</sequence>
<feature type="chain" id="PRO_5017013462" evidence="2">
    <location>
        <begin position="31"/>
        <end position="311"/>
    </location>
</feature>
<dbReference type="InterPro" id="IPR019613">
    <property type="entry name" value="DUF4198"/>
</dbReference>
<name>A0A345P2M1_9GAMM</name>
<reference evidence="3 4" key="1">
    <citation type="submission" date="2018-07" db="EMBL/GenBank/DDBJ databases">
        <title>Genome sequencing of Moraxellaceae gen. HYN0046.</title>
        <authorList>
            <person name="Kim M."/>
            <person name="Yi H."/>
        </authorList>
    </citation>
    <scope>NUCLEOTIDE SEQUENCE [LARGE SCALE GENOMIC DNA]</scope>
    <source>
        <strain evidence="3 4">HYN0046</strain>
    </source>
</reference>
<dbReference type="Pfam" id="PF10670">
    <property type="entry name" value="DUF4198"/>
    <property type="match status" value="1"/>
</dbReference>
<evidence type="ECO:0000256" key="2">
    <source>
        <dbReference type="SAM" id="SignalP"/>
    </source>
</evidence>
<keyword evidence="2" id="KW-0732">Signal</keyword>
<protein>
    <submittedName>
        <fullName evidence="3">DUF4198 domain-containing protein</fullName>
    </submittedName>
</protein>
<feature type="region of interest" description="Disordered" evidence="1">
    <location>
        <begin position="131"/>
        <end position="165"/>
    </location>
</feature>
<evidence type="ECO:0000313" key="4">
    <source>
        <dbReference type="Proteomes" id="UP000253940"/>
    </source>
</evidence>
<dbReference type="OrthoDB" id="5943at2"/>
<accession>A0A345P2M1</accession>
<evidence type="ECO:0000313" key="3">
    <source>
        <dbReference type="EMBL" id="AXI01530.1"/>
    </source>
</evidence>
<dbReference type="RefSeq" id="WP_114897640.1">
    <property type="nucleotide sequence ID" value="NZ_CP031222.1"/>
</dbReference>
<evidence type="ECO:0000256" key="1">
    <source>
        <dbReference type="SAM" id="MobiDB-lite"/>
    </source>
</evidence>
<dbReference type="KEGG" id="mbah:HYN46_00615"/>
<keyword evidence="4" id="KW-1185">Reference proteome</keyword>
<dbReference type="AlphaFoldDB" id="A0A345P2M1"/>
<organism evidence="3 4">
    <name type="scientific">Aquirhabdus parva</name>
    <dbReference type="NCBI Taxonomy" id="2283318"/>
    <lineage>
        <taxon>Bacteria</taxon>
        <taxon>Pseudomonadati</taxon>
        <taxon>Pseudomonadota</taxon>
        <taxon>Gammaproteobacteria</taxon>
        <taxon>Moraxellales</taxon>
        <taxon>Moraxellaceae</taxon>
        <taxon>Aquirhabdus</taxon>
    </lineage>
</organism>
<feature type="compositionally biased region" description="Basic and acidic residues" evidence="1">
    <location>
        <begin position="140"/>
        <end position="157"/>
    </location>
</feature>
<dbReference type="Proteomes" id="UP000253940">
    <property type="component" value="Chromosome"/>
</dbReference>
<feature type="signal peptide" evidence="2">
    <location>
        <begin position="1"/>
        <end position="30"/>
    </location>
</feature>
<proteinExistence type="predicted"/>
<gene>
    <name evidence="3" type="ORF">HYN46_00615</name>
</gene>